<evidence type="ECO:0000313" key="7">
    <source>
        <dbReference type="EMBL" id="MCD2192767.1"/>
    </source>
</evidence>
<keyword evidence="4" id="KW-0443">Lipid metabolism</keyword>
<dbReference type="InterPro" id="IPR045851">
    <property type="entry name" value="AMP-bd_C_sf"/>
</dbReference>
<dbReference type="CDD" id="cd12118">
    <property type="entry name" value="ttLC_FACS_AEE21_like"/>
    <property type="match status" value="1"/>
</dbReference>
<evidence type="ECO:0000256" key="1">
    <source>
        <dbReference type="ARBA" id="ARBA00006432"/>
    </source>
</evidence>
<dbReference type="Proteomes" id="UP001199469">
    <property type="component" value="Unassembled WGS sequence"/>
</dbReference>
<dbReference type="Gene3D" id="3.40.50.12780">
    <property type="entry name" value="N-terminal domain of ligase-like"/>
    <property type="match status" value="1"/>
</dbReference>
<evidence type="ECO:0000256" key="3">
    <source>
        <dbReference type="ARBA" id="ARBA00022832"/>
    </source>
</evidence>
<dbReference type="InterPro" id="IPR020845">
    <property type="entry name" value="AMP-binding_CS"/>
</dbReference>
<dbReference type="SUPFAM" id="SSF56801">
    <property type="entry name" value="Acetyl-CoA synthetase-like"/>
    <property type="match status" value="1"/>
</dbReference>
<dbReference type="Gene3D" id="3.30.300.30">
    <property type="match status" value="1"/>
</dbReference>
<sequence length="525" mass="56640">MPAPFTFAELTPTAFLDRSEHAFAERTAIVDPGASSATGESPVERRFTYRQFAERSRRLAGVVGALGANPGDRVAVLATNSHVMLEAHHGVPYAGAVLVPLNTRLSADELIHIVEHSGARVMLATTELAELATVVAERTGATLLVEGAEYEDRLASAAPSVVPVADERGLLAINYTSGTTGRPKGVMYHHRGAYLQALAMAFHVRLAPESRYLWTLPMFHCDGWCFPWAVTAAGGTHVCLRAIDAEEIWRLLRTEGVTHFCAAPTVLTMIAGAPTADGPALDHRVTVATGGAPPSPTLLSRMSDLGMDVTHLYGLTETYGPAVVNDWHPEWDELSGEERARLQARQGVGNVVAARLRVVDETTGHDVPADGESMGELVLRGNDVMLGYYRDPAATAEVDAVGWFRTGDLGVVHPDGYVEIRDRSKDVIISGGENIASVEVERVLDSHPAVIESAVVGAPDERWGEIPVAYVSVREEVEPDALVEHVRTHLARYKAPKRVVFGELPKTSTGKIQKNVLRDQERSAG</sequence>
<dbReference type="Pfam" id="PF00501">
    <property type="entry name" value="AMP-binding"/>
    <property type="match status" value="1"/>
</dbReference>
<keyword evidence="3" id="KW-0276">Fatty acid metabolism</keyword>
<dbReference type="Pfam" id="PF13193">
    <property type="entry name" value="AMP-binding_C"/>
    <property type="match status" value="1"/>
</dbReference>
<dbReference type="RefSeq" id="WP_230733051.1">
    <property type="nucleotide sequence ID" value="NZ_JAJNDB010000001.1"/>
</dbReference>
<keyword evidence="2 7" id="KW-0436">Ligase</keyword>
<dbReference type="EMBL" id="JAJNDB010000001">
    <property type="protein sequence ID" value="MCD2192767.1"/>
    <property type="molecule type" value="Genomic_DNA"/>
</dbReference>
<evidence type="ECO:0000256" key="4">
    <source>
        <dbReference type="ARBA" id="ARBA00023098"/>
    </source>
</evidence>
<evidence type="ECO:0000313" key="8">
    <source>
        <dbReference type="Proteomes" id="UP001199469"/>
    </source>
</evidence>
<protein>
    <submittedName>
        <fullName evidence="7">Acyl--CoA ligase family protein</fullName>
    </submittedName>
</protein>
<keyword evidence="8" id="KW-1185">Reference proteome</keyword>
<dbReference type="PANTHER" id="PTHR43859">
    <property type="entry name" value="ACYL-ACTIVATING ENZYME"/>
    <property type="match status" value="1"/>
</dbReference>
<dbReference type="InterPro" id="IPR025110">
    <property type="entry name" value="AMP-bd_C"/>
</dbReference>
<dbReference type="InterPro" id="IPR000873">
    <property type="entry name" value="AMP-dep_synth/lig_dom"/>
</dbReference>
<feature type="domain" description="AMP-binding enzyme C-terminal" evidence="6">
    <location>
        <begin position="439"/>
        <end position="511"/>
    </location>
</feature>
<dbReference type="PROSITE" id="PS00455">
    <property type="entry name" value="AMP_BINDING"/>
    <property type="match status" value="1"/>
</dbReference>
<name>A0ABS8P3D8_9PSEU</name>
<organism evidence="7 8">
    <name type="scientific">Actinomycetospora endophytica</name>
    <dbReference type="NCBI Taxonomy" id="2291215"/>
    <lineage>
        <taxon>Bacteria</taxon>
        <taxon>Bacillati</taxon>
        <taxon>Actinomycetota</taxon>
        <taxon>Actinomycetes</taxon>
        <taxon>Pseudonocardiales</taxon>
        <taxon>Pseudonocardiaceae</taxon>
        <taxon>Actinomycetospora</taxon>
    </lineage>
</organism>
<comment type="similarity">
    <text evidence="1">Belongs to the ATP-dependent AMP-binding enzyme family.</text>
</comment>
<comment type="caution">
    <text evidence="7">The sequence shown here is derived from an EMBL/GenBank/DDBJ whole genome shotgun (WGS) entry which is preliminary data.</text>
</comment>
<accession>A0ABS8P3D8</accession>
<dbReference type="InterPro" id="IPR042099">
    <property type="entry name" value="ANL_N_sf"/>
</dbReference>
<feature type="domain" description="AMP-dependent synthetase/ligase" evidence="5">
    <location>
        <begin position="19"/>
        <end position="389"/>
    </location>
</feature>
<evidence type="ECO:0000256" key="2">
    <source>
        <dbReference type="ARBA" id="ARBA00022598"/>
    </source>
</evidence>
<evidence type="ECO:0000259" key="6">
    <source>
        <dbReference type="Pfam" id="PF13193"/>
    </source>
</evidence>
<reference evidence="7 8" key="1">
    <citation type="submission" date="2021-11" db="EMBL/GenBank/DDBJ databases">
        <title>Draft genome sequence of Actinomycetospora sp. SF1 isolated from the rhizosphere soil.</title>
        <authorList>
            <person name="Duangmal K."/>
            <person name="Chantavorakit T."/>
        </authorList>
    </citation>
    <scope>NUCLEOTIDE SEQUENCE [LARGE SCALE GENOMIC DNA]</scope>
    <source>
        <strain evidence="7 8">TBRC 5722</strain>
    </source>
</reference>
<gene>
    <name evidence="7" type="ORF">LQ327_05120</name>
</gene>
<dbReference type="PANTHER" id="PTHR43859:SF4">
    <property type="entry name" value="BUTANOATE--COA LIGASE AAE1-RELATED"/>
    <property type="match status" value="1"/>
</dbReference>
<dbReference type="GO" id="GO:0016874">
    <property type="term" value="F:ligase activity"/>
    <property type="evidence" value="ECO:0007669"/>
    <property type="project" value="UniProtKB-KW"/>
</dbReference>
<evidence type="ECO:0000259" key="5">
    <source>
        <dbReference type="Pfam" id="PF00501"/>
    </source>
</evidence>
<proteinExistence type="inferred from homology"/>